<reference evidence="1" key="2">
    <citation type="submission" date="2013-09" db="EMBL/GenBank/DDBJ databases">
        <title>Draft genome sequence of Anaerotruncus colihominis(DSM 17241).</title>
        <authorList>
            <person name="Sudarsanam P."/>
            <person name="Ley R."/>
            <person name="Guruge J."/>
            <person name="Turnbaugh P.J."/>
            <person name="Mahowald M."/>
            <person name="Liep D."/>
            <person name="Gordon J."/>
        </authorList>
    </citation>
    <scope>NUCLEOTIDE SEQUENCE</scope>
    <source>
        <strain evidence="1">DSM 17241</strain>
    </source>
</reference>
<accession>B0P9L9</accession>
<organism evidence="1 2">
    <name type="scientific">Anaerotruncus colihominis DSM 17241</name>
    <dbReference type="NCBI Taxonomy" id="445972"/>
    <lineage>
        <taxon>Bacteria</taxon>
        <taxon>Bacillati</taxon>
        <taxon>Bacillota</taxon>
        <taxon>Clostridia</taxon>
        <taxon>Eubacteriales</taxon>
        <taxon>Oscillospiraceae</taxon>
        <taxon>Anaerotruncus</taxon>
    </lineage>
</organism>
<comment type="caution">
    <text evidence="1">The sequence shown here is derived from an EMBL/GenBank/DDBJ whole genome shotgun (WGS) entry which is preliminary data.</text>
</comment>
<dbReference type="EMBL" id="ABGD02000011">
    <property type="protein sequence ID" value="EDS11845.1"/>
    <property type="molecule type" value="Genomic_DNA"/>
</dbReference>
<dbReference type="HOGENOM" id="CLU_2663025_0_0_9"/>
<dbReference type="AlphaFoldDB" id="B0P9L9"/>
<proteinExistence type="predicted"/>
<evidence type="ECO:0000313" key="1">
    <source>
        <dbReference type="EMBL" id="EDS11845.1"/>
    </source>
</evidence>
<name>B0P9L9_9FIRM</name>
<gene>
    <name evidence="1" type="ORF">ANACOL_01425</name>
</gene>
<evidence type="ECO:0000313" key="2">
    <source>
        <dbReference type="Proteomes" id="UP000003803"/>
    </source>
</evidence>
<sequence length="75" mass="7989">MYIVARAAAAVKHREKIDRLIDRKCRILYHEYGAATDGTPGRGPVIGGQPPAGAVLGPKMAVQSCPQKGVCVWST</sequence>
<protein>
    <submittedName>
        <fullName evidence="1">Uncharacterized protein</fullName>
    </submittedName>
</protein>
<keyword evidence="2" id="KW-1185">Reference proteome</keyword>
<dbReference type="Proteomes" id="UP000003803">
    <property type="component" value="Unassembled WGS sequence"/>
</dbReference>
<reference evidence="1" key="1">
    <citation type="submission" date="2007-11" db="EMBL/GenBank/DDBJ databases">
        <authorList>
            <person name="Fulton L."/>
            <person name="Clifton S."/>
            <person name="Fulton B."/>
            <person name="Xu J."/>
            <person name="Minx P."/>
            <person name="Pepin K.H."/>
            <person name="Johnson M."/>
            <person name="Thiruvilangam P."/>
            <person name="Bhonagiri V."/>
            <person name="Nash W.E."/>
            <person name="Mardis E.R."/>
            <person name="Wilson R.K."/>
        </authorList>
    </citation>
    <scope>NUCLEOTIDE SEQUENCE [LARGE SCALE GENOMIC DNA]</scope>
    <source>
        <strain evidence="1">DSM 17241</strain>
    </source>
</reference>